<protein>
    <submittedName>
        <fullName evidence="2">T9SS type A sorting domain-containing protein</fullName>
    </submittedName>
</protein>
<keyword evidence="3" id="KW-1185">Reference proteome</keyword>
<gene>
    <name evidence="2" type="ORF">F0919_08855</name>
</gene>
<evidence type="ECO:0000313" key="2">
    <source>
        <dbReference type="EMBL" id="KAA5534713.1"/>
    </source>
</evidence>
<proteinExistence type="predicted"/>
<evidence type="ECO:0000259" key="1">
    <source>
        <dbReference type="Pfam" id="PF18962"/>
    </source>
</evidence>
<accession>A0A5M6CI64</accession>
<comment type="caution">
    <text evidence="2">The sequence shown here is derived from an EMBL/GenBank/DDBJ whole genome shotgun (WGS) entry which is preliminary data.</text>
</comment>
<dbReference type="InterPro" id="IPR013783">
    <property type="entry name" value="Ig-like_fold"/>
</dbReference>
<reference evidence="2 3" key="1">
    <citation type="submission" date="2019-09" db="EMBL/GenBank/DDBJ databases">
        <title>Genome sequence and assembly of Taibaiella sp.</title>
        <authorList>
            <person name="Chhetri G."/>
        </authorList>
    </citation>
    <scope>NUCLEOTIDE SEQUENCE [LARGE SCALE GENOMIC DNA]</scope>
    <source>
        <strain evidence="2 3">KVB11</strain>
    </source>
</reference>
<dbReference type="RefSeq" id="WP_150032392.1">
    <property type="nucleotide sequence ID" value="NZ_VWSH01000002.1"/>
</dbReference>
<dbReference type="EMBL" id="VWSH01000002">
    <property type="protein sequence ID" value="KAA5534713.1"/>
    <property type="molecule type" value="Genomic_DNA"/>
</dbReference>
<dbReference type="NCBIfam" id="TIGR04183">
    <property type="entry name" value="Por_Secre_tail"/>
    <property type="match status" value="1"/>
</dbReference>
<dbReference type="AlphaFoldDB" id="A0A5M6CI64"/>
<evidence type="ECO:0000313" key="3">
    <source>
        <dbReference type="Proteomes" id="UP000323632"/>
    </source>
</evidence>
<dbReference type="Proteomes" id="UP000323632">
    <property type="component" value="Unassembled WGS sequence"/>
</dbReference>
<name>A0A5M6CI64_9BACT</name>
<dbReference type="Pfam" id="PF18962">
    <property type="entry name" value="Por_Secre_tail"/>
    <property type="match status" value="1"/>
</dbReference>
<dbReference type="Gene3D" id="2.60.40.10">
    <property type="entry name" value="Immunoglobulins"/>
    <property type="match status" value="1"/>
</dbReference>
<dbReference type="InterPro" id="IPR026444">
    <property type="entry name" value="Secre_tail"/>
</dbReference>
<feature type="domain" description="Secretion system C-terminal sorting" evidence="1">
    <location>
        <begin position="410"/>
        <end position="483"/>
    </location>
</feature>
<organism evidence="2 3">
    <name type="scientific">Taibaiella lutea</name>
    <dbReference type="NCBI Taxonomy" id="2608001"/>
    <lineage>
        <taxon>Bacteria</taxon>
        <taxon>Pseudomonadati</taxon>
        <taxon>Bacteroidota</taxon>
        <taxon>Chitinophagia</taxon>
        <taxon>Chitinophagales</taxon>
        <taxon>Chitinophagaceae</taxon>
        <taxon>Taibaiella</taxon>
    </lineage>
</organism>
<sequence length="485" mass="52212">MKNIWAYIFLLVIGITAQGAYAQMYNYGSLYIDTGGKIGIHADFTNTGTATLTDKGNIYALKNVKQDGITGYDGGTLRLVGSNLQTISGQEAFKTTGLQFSNTAGFHLLKKISVSQDVEFTDGIVLAVDSLEPLEFNPDGTGATAILPVTPSDASHVNGYVSQTGTGNFDYPVGDGTRYQPVKANISMNPEGLMARYYPDDGGDAPRLTTGLEAVPLLHYNQMEYWDLQPVNNAGVTAVVTVYYDDYHNAGIGTDYLSALKVAHKIVPGWQNEGGVVNGTQASGSVSSIGALYPQGKFTLGSITEQTPLPVVLSGFEALVVNCNVILKWHSGSETNVAGYYIQYSTDGISFADIDSTDGQGDNSSYSYTHQPQQKGMLLYRIAVKDKNGNLAYTDVVSVMVNCGSRSISIYPNPVTYGSNLYVVLDGYGAAAAEIYDMLGRRILDHLPLNDGKNVIDVNTLAVGAYHLIVYSKDSRESFKIVVER</sequence>